<proteinExistence type="predicted"/>
<dbReference type="InterPro" id="IPR001895">
    <property type="entry name" value="RASGEF_cat_dom"/>
</dbReference>
<dbReference type="RefSeq" id="XP_055863008.1">
    <property type="nucleotide sequence ID" value="XM_056007033.1"/>
</dbReference>
<dbReference type="InterPro" id="IPR011009">
    <property type="entry name" value="Kinase-like_dom_sf"/>
</dbReference>
<dbReference type="Gene3D" id="1.10.510.10">
    <property type="entry name" value="Transferase(Phosphotransferase) domain 1"/>
    <property type="match status" value="2"/>
</dbReference>
<dbReference type="InterPro" id="IPR029899">
    <property type="entry name" value="KNDC1"/>
</dbReference>
<feature type="region of interest" description="Disordered" evidence="4">
    <location>
        <begin position="2033"/>
        <end position="2056"/>
    </location>
</feature>
<dbReference type="SMART" id="SM00147">
    <property type="entry name" value="RasGEF"/>
    <property type="match status" value="1"/>
</dbReference>
<reference evidence="9" key="1">
    <citation type="submission" date="2025-08" db="UniProtKB">
        <authorList>
            <consortium name="RefSeq"/>
        </authorList>
    </citation>
    <scope>IDENTIFICATION</scope>
</reference>
<sequence>MEQGSPSSMDELVMEAQADDTSTVSLSDVLSSRNCYLGELELWALCRECCLTLEYVHTHVELFQSMYISPNTVAFDTEGNVCFLDLDMDPDPMFVAPEVVGSSGNSYKTHLFSLGMTLLAATEYNTRSDEPNAELSDTFTELLACLTNENIDQRPDLYTVLDACDGALGGHQSSEICAKIIGIEHHEINYNKENTTTQSDSHGSDNKQFSPKSNPSHNFKDVNDNCVNKASQEVDPYHKGFESSSLEDDDGSLKKNYVADCQLAKPQRLTLSALLNNLDRYFNESEVWALCSECVFYLQRKKKHLPAYISPDTVVLYDSGKVRFKPVGEEKLLEMIYMAPELQQKGTVSEKTCLYGLGKTLQSAVGHKYSSNMEDAETLDILIQAFTQSNDEKRPTLETAFEMCQEYEKCNRINYLHIRQSLYREATRQMMKTDVENNMIQETSKNITSGLQEKTTGSTSHSTDTSVSVMSSAFQPVKQNKTSKINDNLTNMPAAFSSPATHFKPIVIEHAVNSQSVAAGDSSDDKLHGKDTNVVTKLKEIKDNMLKHHKSHVDHSVRERRKENSDTASKETHSSLANKPSSALPDQPVLSQTSSIGEQIPSAEVLVTAIAQYLKTHLTKDILNESNTTSLALQSKSASVYNGASPPEQAYQSMGYYSQPALSSYTTLPTNSNTILTTAISAHPISYAAPGNLVYPTNRSLAPGKTPHAGINVSQHLPPNVVMSSTGIDSSRYPVQYAGPPSYNSAPPPYYQNPALGMIAPPALPYQVSPQSQQAPYLQHYHHTHDTLHPEVNKQLYAQYYHDMDYPRPAMSSHKHMSGSQYPNGSSWHGSLHRHPSQHNQNDAANKFPELELRDPHSSSPDSPSPSLSKDSGICLAQQNDRLASQRQSPLFHVLQIIRDYFTIDGIFDTGVEDVVMTEYILSLRSLKWETFCNAVTEKYCHLVWSKNLLHKLYLAISRISPQSQNKPSSVDVTVKAQLFHQNSISPQTDSFRPSPKEHNKSTSPSSNTTTQAGKSALPQEKEKSGKHLPPSLHYSPEEREVNHSTEVFTRLQNSSAIQSNPLSVKPSRDSQHLNQVPFNHYETIKTKTDSTSLSSNFSKEQSLHPNNLKGSGDQYEHPNYSQPYPDSFHSLQNPKKQQWHNIKSNYPSSTAFMRDPAEVTKVPAHHPNTYRRPVQRQLRAPSAPVTFDSKTYNDDDVFTESDLHMSAEMRKLSAELFKDRTHKSQAFLPTMNPSRPRIADGKEVMQRNSSYTPQGTDTRNKNDSPIVPQVELSKCITSEVTQSHKQDLKPVNSQSNSVFTNRFTAEENGYKDSENTAKHFGHSTHLSMSLNKNDTYVNHNPTSKIDGPGIKMSYNRSLSAVYSRQPVETGVKVIDKDIFSANHHRTASMGSLEHMDLNSPLLEYVKRSHVVYHSSMIQLSLTPEMNTFINSIDEENKSSIELRMAGIRQEILVLRRERKKSQKFYRRLKEGQSVKVTKGDQHVSDQTLKELSDIAHKLSFLLMCQTHLQMLLAELNGLNTCFLYTLSACDGSLLFQPCKDNPYLQFRTIATPDSDPLTVLQAGSPRGLMSYLYKSSALSDGYIHQFLMCFRYILTADQLLTFILDKCHSSQSTKTRDVNLTHVERRSLDLLHYWLEGYYSIDFATDRKLVSKLVDFIKEQIELKVEGADNLFSLCSACKMGDHSELMLMTELEEDEEDGDDTFFLHLSSPMRSKSDWMLEWNSFRSLLKISKPSKGSYRLGKTKSEQRLNACTEVQRSSQKFSVIDCSAHVLAEQLTLLEQEFFRKCHPVHFLNSQCQGVGVALSMPGLRTPSMSRKSETISSPKKGLFIGDPVIQSRLVDMITHSHELAHWVSVEVLSCGSHKSQVNLLTKFLTIAQMCLNVRNFATALSILDGLENLVVKQLPVWKDVPAKYIGYMNDLNNTKVKLKSESTWLISEKDWHLQPTIPSALFVALQIQQLEIGSFTLANGMYKWDKMRTISEAVDQLRIFRDHEYGFQPQPDVQLSLKRCLSEFSDKDLHVVASTQENNFRRHSSSSSLSGTLKRMKEKLQSIKK</sequence>
<dbReference type="InterPro" id="IPR000651">
    <property type="entry name" value="Ras-like_Gua-exchang_fac_N"/>
</dbReference>
<evidence type="ECO:0000259" key="5">
    <source>
        <dbReference type="PROSITE" id="PS50009"/>
    </source>
</evidence>
<organism evidence="8 9">
    <name type="scientific">Biomphalaria glabrata</name>
    <name type="common">Bloodfluke planorb</name>
    <name type="synonym">Freshwater snail</name>
    <dbReference type="NCBI Taxonomy" id="6526"/>
    <lineage>
        <taxon>Eukaryota</taxon>
        <taxon>Metazoa</taxon>
        <taxon>Spiralia</taxon>
        <taxon>Lophotrochozoa</taxon>
        <taxon>Mollusca</taxon>
        <taxon>Gastropoda</taxon>
        <taxon>Heterobranchia</taxon>
        <taxon>Euthyneura</taxon>
        <taxon>Panpulmonata</taxon>
        <taxon>Hygrophila</taxon>
        <taxon>Lymnaeoidea</taxon>
        <taxon>Planorbidae</taxon>
        <taxon>Biomphalaria</taxon>
    </lineage>
</organism>
<feature type="compositionally biased region" description="Low complexity" evidence="4">
    <location>
        <begin position="858"/>
        <end position="872"/>
    </location>
</feature>
<dbReference type="Gene3D" id="1.10.840.10">
    <property type="entry name" value="Ras guanine-nucleotide exchange factors catalytic domain"/>
    <property type="match status" value="1"/>
</dbReference>
<keyword evidence="1 3" id="KW-0344">Guanine-nucleotide releasing factor</keyword>
<evidence type="ECO:0000259" key="6">
    <source>
        <dbReference type="PROSITE" id="PS50212"/>
    </source>
</evidence>
<evidence type="ECO:0000313" key="8">
    <source>
        <dbReference type="Proteomes" id="UP001165740"/>
    </source>
</evidence>
<dbReference type="PROSITE" id="PS50212">
    <property type="entry name" value="RASGEF_NTER"/>
    <property type="match status" value="1"/>
</dbReference>
<evidence type="ECO:0000256" key="3">
    <source>
        <dbReference type="PROSITE-ProRule" id="PRU00168"/>
    </source>
</evidence>
<evidence type="ECO:0000313" key="9">
    <source>
        <dbReference type="RefSeq" id="XP_055863008.1"/>
    </source>
</evidence>
<dbReference type="OrthoDB" id="10254377at2759"/>
<feature type="region of interest" description="Disordered" evidence="4">
    <location>
        <begin position="448"/>
        <end position="467"/>
    </location>
</feature>
<dbReference type="SUPFAM" id="SSF48366">
    <property type="entry name" value="Ras GEF"/>
    <property type="match status" value="1"/>
</dbReference>
<feature type="compositionally biased region" description="Low complexity" evidence="4">
    <location>
        <begin position="1002"/>
        <end position="1011"/>
    </location>
</feature>
<feature type="compositionally biased region" description="Polar residues" evidence="4">
    <location>
        <begin position="818"/>
        <end position="829"/>
    </location>
</feature>
<evidence type="ECO:0000256" key="4">
    <source>
        <dbReference type="SAM" id="MobiDB-lite"/>
    </source>
</evidence>
<dbReference type="GeneID" id="106070245"/>
<feature type="compositionally biased region" description="Polar residues" evidence="4">
    <location>
        <begin position="194"/>
        <end position="217"/>
    </location>
</feature>
<dbReference type="Proteomes" id="UP001165740">
    <property type="component" value="Chromosome 1"/>
</dbReference>
<dbReference type="Pfam" id="PF00617">
    <property type="entry name" value="RasGEF"/>
    <property type="match status" value="1"/>
</dbReference>
<dbReference type="GO" id="GO:0007264">
    <property type="term" value="P:small GTPase-mediated signal transduction"/>
    <property type="evidence" value="ECO:0007669"/>
    <property type="project" value="InterPro"/>
</dbReference>
<feature type="compositionally biased region" description="Polar residues" evidence="4">
    <location>
        <begin position="1090"/>
        <end position="1110"/>
    </location>
</feature>
<keyword evidence="8" id="KW-1185">Reference proteome</keyword>
<feature type="region of interest" description="Disordered" evidence="4">
    <location>
        <begin position="541"/>
        <end position="595"/>
    </location>
</feature>
<name>A0A9W2YJQ8_BIOGL</name>
<dbReference type="GO" id="GO:0032045">
    <property type="term" value="C:guanyl-nucleotide exchange factor complex"/>
    <property type="evidence" value="ECO:0007669"/>
    <property type="project" value="TreeGrafter"/>
</dbReference>
<dbReference type="SMART" id="SM00750">
    <property type="entry name" value="KIND"/>
    <property type="match status" value="2"/>
</dbReference>
<feature type="region of interest" description="Disordered" evidence="4">
    <location>
        <begin position="194"/>
        <end position="222"/>
    </location>
</feature>
<evidence type="ECO:0000256" key="2">
    <source>
        <dbReference type="ARBA" id="ARBA00022737"/>
    </source>
</evidence>
<dbReference type="PANTHER" id="PTHR21560">
    <property type="entry name" value="VERY KIND PROTEIN"/>
    <property type="match status" value="1"/>
</dbReference>
<dbReference type="PANTHER" id="PTHR21560:SF0">
    <property type="entry name" value="KINASE NON-CATALYTIC C-LOBE DOMAIN-CONTAINING PROTEIN 1"/>
    <property type="match status" value="1"/>
</dbReference>
<dbReference type="GO" id="GO:0048814">
    <property type="term" value="P:regulation of dendrite morphogenesis"/>
    <property type="evidence" value="ECO:0007669"/>
    <property type="project" value="TreeGrafter"/>
</dbReference>
<dbReference type="GO" id="GO:0005085">
    <property type="term" value="F:guanyl-nucleotide exchange factor activity"/>
    <property type="evidence" value="ECO:0007669"/>
    <property type="project" value="UniProtKB-KW"/>
</dbReference>
<dbReference type="InterPro" id="IPR011019">
    <property type="entry name" value="KIND_dom"/>
</dbReference>
<dbReference type="CDD" id="cd06224">
    <property type="entry name" value="REM"/>
    <property type="match status" value="1"/>
</dbReference>
<protein>
    <submittedName>
        <fullName evidence="9">Kinase non-catalytic C-lobe domain-containing protein 1-like isoform X1</fullName>
    </submittedName>
</protein>
<feature type="domain" description="Ras-GEF" evidence="5">
    <location>
        <begin position="1769"/>
        <end position="2025"/>
    </location>
</feature>
<feature type="compositionally biased region" description="Basic and acidic residues" evidence="4">
    <location>
        <begin position="553"/>
        <end position="573"/>
    </location>
</feature>
<dbReference type="Pfam" id="PF00618">
    <property type="entry name" value="RasGEF_N"/>
    <property type="match status" value="1"/>
</dbReference>
<feature type="region of interest" description="Disordered" evidence="4">
    <location>
        <begin position="811"/>
        <end position="872"/>
    </location>
</feature>
<dbReference type="InterPro" id="IPR023578">
    <property type="entry name" value="Ras_GEF_dom_sf"/>
</dbReference>
<dbReference type="SUPFAM" id="SSF56112">
    <property type="entry name" value="Protein kinase-like (PK-like)"/>
    <property type="match status" value="1"/>
</dbReference>
<accession>A0A9W2YJQ8</accession>
<evidence type="ECO:0000259" key="7">
    <source>
        <dbReference type="PROSITE" id="PS51377"/>
    </source>
</evidence>
<dbReference type="GO" id="GO:0043025">
    <property type="term" value="C:neuronal cell body"/>
    <property type="evidence" value="ECO:0007669"/>
    <property type="project" value="TreeGrafter"/>
</dbReference>
<dbReference type="PROSITE" id="PS51377">
    <property type="entry name" value="KIND"/>
    <property type="match status" value="2"/>
</dbReference>
<feature type="domain" description="N-terminal Ras-GEF" evidence="6">
    <location>
        <begin position="1557"/>
        <end position="1683"/>
    </location>
</feature>
<feature type="compositionally biased region" description="Polar residues" evidence="4">
    <location>
        <begin position="1247"/>
        <end position="1258"/>
    </location>
</feature>
<dbReference type="PROSITE" id="PS50009">
    <property type="entry name" value="RASGEF_CAT"/>
    <property type="match status" value="1"/>
</dbReference>
<feature type="region of interest" description="Disordered" evidence="4">
    <location>
        <begin position="1086"/>
        <end position="1121"/>
    </location>
</feature>
<keyword evidence="2" id="KW-0677">Repeat</keyword>
<dbReference type="InterPro" id="IPR036964">
    <property type="entry name" value="RASGEF_cat_dom_sf"/>
</dbReference>
<feature type="region of interest" description="Disordered" evidence="4">
    <location>
        <begin position="985"/>
        <end position="1044"/>
    </location>
</feature>
<feature type="domain" description="KIND" evidence="7">
    <location>
        <begin position="24"/>
        <end position="213"/>
    </location>
</feature>
<gene>
    <name evidence="9" type="primary">LOC106070245</name>
</gene>
<dbReference type="OMA" id="ASTCKVH"/>
<feature type="domain" description="KIND" evidence="7">
    <location>
        <begin position="269"/>
        <end position="437"/>
    </location>
</feature>
<feature type="compositionally biased region" description="Low complexity" evidence="4">
    <location>
        <begin position="455"/>
        <end position="467"/>
    </location>
</feature>
<dbReference type="GO" id="GO:0030425">
    <property type="term" value="C:dendrite"/>
    <property type="evidence" value="ECO:0007669"/>
    <property type="project" value="TreeGrafter"/>
</dbReference>
<feature type="region of interest" description="Disordered" evidence="4">
    <location>
        <begin position="1228"/>
        <end position="1265"/>
    </location>
</feature>
<dbReference type="Gene3D" id="1.20.870.10">
    <property type="entry name" value="Son of sevenless (SoS) protein Chain: S domain 1"/>
    <property type="match status" value="1"/>
</dbReference>
<evidence type="ECO:0000256" key="1">
    <source>
        <dbReference type="ARBA" id="ARBA00022658"/>
    </source>
</evidence>